<dbReference type="InterPro" id="IPR035979">
    <property type="entry name" value="RBD_domain_sf"/>
</dbReference>
<evidence type="ECO:0000256" key="3">
    <source>
        <dbReference type="ARBA" id="ARBA00022884"/>
    </source>
</evidence>
<dbReference type="Pfam" id="PF00076">
    <property type="entry name" value="RRM_1"/>
    <property type="match status" value="2"/>
</dbReference>
<name>G3BAQ2_CANTC</name>
<evidence type="ECO:0000259" key="7">
    <source>
        <dbReference type="PROSITE" id="PS50102"/>
    </source>
</evidence>
<evidence type="ECO:0000256" key="2">
    <source>
        <dbReference type="ARBA" id="ARBA00022737"/>
    </source>
</evidence>
<dbReference type="OrthoDB" id="439808at2759"/>
<dbReference type="Proteomes" id="UP000000707">
    <property type="component" value="Unassembled WGS sequence"/>
</dbReference>
<keyword evidence="2" id="KW-0677">Repeat</keyword>
<dbReference type="AlphaFoldDB" id="G3BAQ2"/>
<dbReference type="KEGG" id="cten:18247906"/>
<evidence type="ECO:0000256" key="4">
    <source>
        <dbReference type="ARBA" id="ARBA00023242"/>
    </source>
</evidence>
<feature type="compositionally biased region" description="Basic and acidic residues" evidence="6">
    <location>
        <begin position="151"/>
        <end position="164"/>
    </location>
</feature>
<dbReference type="GO" id="GO:0005730">
    <property type="term" value="C:nucleolus"/>
    <property type="evidence" value="ECO:0007669"/>
    <property type="project" value="TreeGrafter"/>
</dbReference>
<dbReference type="GeneID" id="18247906"/>
<dbReference type="InterPro" id="IPR000504">
    <property type="entry name" value="RRM_dom"/>
</dbReference>
<feature type="region of interest" description="Disordered" evidence="6">
    <location>
        <begin position="132"/>
        <end position="171"/>
    </location>
</feature>
<dbReference type="GO" id="GO:0003729">
    <property type="term" value="F:mRNA binding"/>
    <property type="evidence" value="ECO:0007669"/>
    <property type="project" value="TreeGrafter"/>
</dbReference>
<keyword evidence="3 5" id="KW-0694">RNA-binding</keyword>
<feature type="domain" description="RRM" evidence="7">
    <location>
        <begin position="174"/>
        <end position="264"/>
    </location>
</feature>
<evidence type="ECO:0000256" key="6">
    <source>
        <dbReference type="SAM" id="MobiDB-lite"/>
    </source>
</evidence>
<dbReference type="PANTHER" id="PTHR48039:SF5">
    <property type="entry name" value="RNA-BINDING PROTEIN 28"/>
    <property type="match status" value="1"/>
</dbReference>
<dbReference type="STRING" id="590646.G3BAQ2"/>
<keyword evidence="4" id="KW-0539">Nucleus</keyword>
<dbReference type="HOGENOM" id="CLU_012062_9_2_1"/>
<dbReference type="eggNOG" id="KOG0118">
    <property type="taxonomic scope" value="Eukaryota"/>
</dbReference>
<gene>
    <name evidence="8" type="ORF">CANTEDRAFT_115527</name>
</gene>
<comment type="subcellular location">
    <subcellularLocation>
        <location evidence="1">Nucleus</location>
    </subcellularLocation>
</comment>
<protein>
    <recommendedName>
        <fullName evidence="7">RRM domain-containing protein</fullName>
    </recommendedName>
</protein>
<accession>G3BAQ2</accession>
<dbReference type="CDD" id="cd00590">
    <property type="entry name" value="RRM_SF"/>
    <property type="match status" value="1"/>
</dbReference>
<dbReference type="PANTHER" id="PTHR48039">
    <property type="entry name" value="RNA-BINDING MOTIF PROTEIN 14B"/>
    <property type="match status" value="1"/>
</dbReference>
<evidence type="ECO:0000313" key="9">
    <source>
        <dbReference type="Proteomes" id="UP000000707"/>
    </source>
</evidence>
<dbReference type="RefSeq" id="XP_006688248.1">
    <property type="nucleotide sequence ID" value="XM_006688185.1"/>
</dbReference>
<sequence>MSTIQESKPTIEGRIYIGNVDFKAEEDDLKQFFEGLTVEEVSIPSKIRKYGTKTVEKHLGFAFVQFKTDADAEQAIEKYNGQEFKNRKIYVKKAVPEPTEEEKQKKNELFKAKKAEQAAAKKAKKLVKAQLKKSDASENASEASDAPEGVQKVESKPTEPREPKTAPQGKASDDTIFITNLDYKVNYKTLTTLFKDLSPKWIHVPTRKVPAHIYKIQKAKGRSIFNKGIAFVKFADHDTQVKAIEEFNGKEVNGRNIIVDVAVDARIPTEASEGSEESVVPEAAAINGDAASEATDVDALPEPASEESV</sequence>
<dbReference type="PROSITE" id="PS50102">
    <property type="entry name" value="RRM"/>
    <property type="match status" value="2"/>
</dbReference>
<evidence type="ECO:0000256" key="1">
    <source>
        <dbReference type="ARBA" id="ARBA00004123"/>
    </source>
</evidence>
<evidence type="ECO:0000313" key="8">
    <source>
        <dbReference type="EMBL" id="EGV62078.1"/>
    </source>
</evidence>
<proteinExistence type="predicted"/>
<dbReference type="EMBL" id="GL996527">
    <property type="protein sequence ID" value="EGV62078.1"/>
    <property type="molecule type" value="Genomic_DNA"/>
</dbReference>
<feature type="region of interest" description="Disordered" evidence="6">
    <location>
        <begin position="270"/>
        <end position="309"/>
    </location>
</feature>
<feature type="compositionally biased region" description="Low complexity" evidence="6">
    <location>
        <begin position="137"/>
        <end position="146"/>
    </location>
</feature>
<organism evidence="9">
    <name type="scientific">Candida tenuis (strain ATCC 10573 / BCRC 21748 / CBS 615 / JCM 9827 / NBRC 10315 / NRRL Y-1498 / VKM Y-70)</name>
    <name type="common">Yeast</name>
    <name type="synonym">Yamadazyma tenuis</name>
    <dbReference type="NCBI Taxonomy" id="590646"/>
    <lineage>
        <taxon>Eukaryota</taxon>
        <taxon>Fungi</taxon>
        <taxon>Dikarya</taxon>
        <taxon>Ascomycota</taxon>
        <taxon>Saccharomycotina</taxon>
        <taxon>Pichiomycetes</taxon>
        <taxon>Debaryomycetaceae</taxon>
        <taxon>Yamadazyma</taxon>
    </lineage>
</organism>
<dbReference type="SMART" id="SM00360">
    <property type="entry name" value="RRM"/>
    <property type="match status" value="2"/>
</dbReference>
<dbReference type="SUPFAM" id="SSF54928">
    <property type="entry name" value="RNA-binding domain, RBD"/>
    <property type="match status" value="1"/>
</dbReference>
<keyword evidence="9" id="KW-1185">Reference proteome</keyword>
<evidence type="ECO:0000256" key="5">
    <source>
        <dbReference type="PROSITE-ProRule" id="PRU00176"/>
    </source>
</evidence>
<dbReference type="InterPro" id="IPR012677">
    <property type="entry name" value="Nucleotide-bd_a/b_plait_sf"/>
</dbReference>
<reference evidence="8 9" key="1">
    <citation type="journal article" date="2011" name="Proc. Natl. Acad. Sci. U.S.A.">
        <title>Comparative genomics of xylose-fermenting fungi for enhanced biofuel production.</title>
        <authorList>
            <person name="Wohlbach D.J."/>
            <person name="Kuo A."/>
            <person name="Sato T.K."/>
            <person name="Potts K.M."/>
            <person name="Salamov A.A."/>
            <person name="LaButti K.M."/>
            <person name="Sun H."/>
            <person name="Clum A."/>
            <person name="Pangilinan J.L."/>
            <person name="Lindquist E.A."/>
            <person name="Lucas S."/>
            <person name="Lapidus A."/>
            <person name="Jin M."/>
            <person name="Gunawan C."/>
            <person name="Balan V."/>
            <person name="Dale B.E."/>
            <person name="Jeffries T.W."/>
            <person name="Zinkel R."/>
            <person name="Barry K.W."/>
            <person name="Grigoriev I.V."/>
            <person name="Gasch A.P."/>
        </authorList>
    </citation>
    <scope>NUCLEOTIDE SEQUENCE [LARGE SCALE GENOMIC DNA]</scope>
    <source>
        <strain evidence="9">ATCC 10573 / BCRC 21748 / CBS 615 / JCM 9827 / NBRC 10315 / NRRL Y-1498 / VKM Y-70</strain>
    </source>
</reference>
<feature type="domain" description="RRM" evidence="7">
    <location>
        <begin position="13"/>
        <end position="96"/>
    </location>
</feature>
<dbReference type="InterPro" id="IPR051945">
    <property type="entry name" value="RRM_MRD1_RNA_proc_ribogen"/>
</dbReference>
<dbReference type="Gene3D" id="3.30.70.330">
    <property type="match status" value="2"/>
</dbReference>